<dbReference type="CDD" id="cd23767">
    <property type="entry name" value="IQCD"/>
    <property type="match status" value="1"/>
</dbReference>
<evidence type="ECO:0000256" key="2">
    <source>
        <dbReference type="ARBA" id="ARBA00024341"/>
    </source>
</evidence>
<keyword evidence="1" id="KW-0112">Calmodulin-binding</keyword>
<feature type="compositionally biased region" description="Basic and acidic residues" evidence="4">
    <location>
        <begin position="355"/>
        <end position="364"/>
    </location>
</feature>
<dbReference type="InterPro" id="IPR000048">
    <property type="entry name" value="IQ_motif_EF-hand-BS"/>
</dbReference>
<dbReference type="PANTHER" id="PTHR32295:SF281">
    <property type="entry name" value="PROTEIN IQ-DOMAIN 31"/>
    <property type="match status" value="1"/>
</dbReference>
<dbReference type="AlphaFoldDB" id="A0A5B6YRG2"/>
<dbReference type="Pfam" id="PF13178">
    <property type="entry name" value="DUF4005"/>
    <property type="match status" value="1"/>
</dbReference>
<dbReference type="SMART" id="SM00015">
    <property type="entry name" value="IQ"/>
    <property type="match status" value="3"/>
</dbReference>
<feature type="domain" description="DUF4005" evidence="5">
    <location>
        <begin position="456"/>
        <end position="546"/>
    </location>
</feature>
<dbReference type="Gene3D" id="1.20.5.190">
    <property type="match status" value="1"/>
</dbReference>
<accession>A0A5B6YRG2</accession>
<feature type="compositionally biased region" description="Polar residues" evidence="4">
    <location>
        <begin position="344"/>
        <end position="354"/>
    </location>
</feature>
<evidence type="ECO:0000313" key="6">
    <source>
        <dbReference type="EMBL" id="MPA34424.1"/>
    </source>
</evidence>
<dbReference type="PANTHER" id="PTHR32295">
    <property type="entry name" value="IQ-DOMAIN 5-RELATED"/>
    <property type="match status" value="1"/>
</dbReference>
<evidence type="ECO:0000259" key="5">
    <source>
        <dbReference type="Pfam" id="PF13178"/>
    </source>
</evidence>
<protein>
    <recommendedName>
        <fullName evidence="5">DUF4005 domain-containing protein</fullName>
    </recommendedName>
</protein>
<feature type="region of interest" description="Disordered" evidence="4">
    <location>
        <begin position="452"/>
        <end position="528"/>
    </location>
</feature>
<dbReference type="GO" id="GO:0005516">
    <property type="term" value="F:calmodulin binding"/>
    <property type="evidence" value="ECO:0007669"/>
    <property type="project" value="UniProtKB-KW"/>
</dbReference>
<comment type="similarity">
    <text evidence="2">Belongs to the IQD family.</text>
</comment>
<evidence type="ECO:0000256" key="4">
    <source>
        <dbReference type="SAM" id="MobiDB-lite"/>
    </source>
</evidence>
<proteinExistence type="inferred from homology"/>
<dbReference type="InterPro" id="IPR025064">
    <property type="entry name" value="DUF4005"/>
</dbReference>
<feature type="compositionally biased region" description="Polar residues" evidence="4">
    <location>
        <begin position="453"/>
        <end position="462"/>
    </location>
</feature>
<name>A0A5B6YRG2_DAVIN</name>
<gene>
    <name evidence="6" type="ORF">Din_003865</name>
</gene>
<comment type="subunit">
    <text evidence="3">Binds to multiple calmodulin (CaM) in the presence of Ca(2+) and CaM-like proteins.</text>
</comment>
<dbReference type="Pfam" id="PF00612">
    <property type="entry name" value="IQ"/>
    <property type="match status" value="3"/>
</dbReference>
<dbReference type="PROSITE" id="PS50096">
    <property type="entry name" value="IQ"/>
    <property type="match status" value="2"/>
</dbReference>
<sequence length="568" mass="62782">MGKSPGKWIKSVLFGKKASKSNLSGGRDILKSACEKVALVSAKEPASDLGVHPLLISPPVPCPGAGIGENSEKGAASRLPNDEVILYSAQEGGDAQETTNLGSPKDSERIRLEQAATSVQAAFRGYLAHRAFQALKGIIRLQALIRGHLVRRQAVATLYCVNRIVKLQALVRGQKVRRSDIGSKLHKKQSLGKLDPKCLDSCKTNTSTQVEKLLVNAFVRKLLSSSPATVPLHLQYDPGEPNSAWDWLRRWTMSHVWGQYSQPKIIDPKSQTRHGSFQTVEAEQVRPKRSVQRLPPANVENGLNKSALESEKLKRNPRKVPNHPANSVQEHPQNEIEKVKCNLKKTSNPTTETSIRPENDTEKPKRIHRKASNIAAPDVPEQGIDDCAEKAKKDIDLAVPKASDVETSPKSLAADRPVDELHEHSAIDLQPKQINGRNEAIPLLSSKHDEISNEYQKTSQRRASLPAKQDYQENGLHNTPRVPSYMATTKSAKAKFRGQQHSPRFGQDDDEKNGLTRRHSLPSSANGKLILSPRVQRLVQASGKGGIRKDRSLLSSTDEKVIQAEWRR</sequence>
<feature type="region of interest" description="Disordered" evidence="4">
    <location>
        <begin position="266"/>
        <end position="366"/>
    </location>
</feature>
<evidence type="ECO:0000256" key="1">
    <source>
        <dbReference type="ARBA" id="ARBA00022860"/>
    </source>
</evidence>
<dbReference type="EMBL" id="GHES01003865">
    <property type="protein sequence ID" value="MPA34424.1"/>
    <property type="molecule type" value="Transcribed_RNA"/>
</dbReference>
<evidence type="ECO:0000256" key="3">
    <source>
        <dbReference type="ARBA" id="ARBA00024378"/>
    </source>
</evidence>
<reference evidence="6" key="1">
    <citation type="submission" date="2019-08" db="EMBL/GenBank/DDBJ databases">
        <title>Reference gene set and small RNA set construction with multiple tissues from Davidia involucrata Baill.</title>
        <authorList>
            <person name="Yang H."/>
            <person name="Zhou C."/>
            <person name="Li G."/>
            <person name="Wang J."/>
            <person name="Gao P."/>
            <person name="Wang M."/>
            <person name="Wang R."/>
            <person name="Zhao Y."/>
        </authorList>
    </citation>
    <scope>NUCLEOTIDE SEQUENCE</scope>
    <source>
        <tissue evidence="6">Mixed with DoveR01_LX</tissue>
    </source>
</reference>
<organism evidence="6">
    <name type="scientific">Davidia involucrata</name>
    <name type="common">Dove tree</name>
    <dbReference type="NCBI Taxonomy" id="16924"/>
    <lineage>
        <taxon>Eukaryota</taxon>
        <taxon>Viridiplantae</taxon>
        <taxon>Streptophyta</taxon>
        <taxon>Embryophyta</taxon>
        <taxon>Tracheophyta</taxon>
        <taxon>Spermatophyta</taxon>
        <taxon>Magnoliopsida</taxon>
        <taxon>eudicotyledons</taxon>
        <taxon>Gunneridae</taxon>
        <taxon>Pentapetalae</taxon>
        <taxon>asterids</taxon>
        <taxon>Cornales</taxon>
        <taxon>Nyssaceae</taxon>
        <taxon>Davidia</taxon>
    </lineage>
</organism>